<sequence length="454" mass="52437">MVFHLLLALLLIVLISFVYIDSRRPPNFPPGPKWLPVIGNLYAVQKRLAKMKFLHLVFTELAEKYGPVVGLRLGLFRVIIVSDYDSIRQVLTKDEFVGRPQGFIFRLRSFGKRHGLVFTDGPVWMEQRRFCLKYLRETGMGKPRMDHLIGIEAAEVVQALRIKMQTHGFVSVRNFFDVAVLNVLWTMVAGQRFHIEDQRLSKLLNLLHQLFRLVDTSGGVLNQLPMLRHVAPEKSGYRQFKSILDQIHAFLKESVDEHRENLSSNMYEANDLMSAYIRQIESNNETSKSTANPSEFSEEQLLVILLDLFMAGSETTSTTLDFIILYLVRFPECQKRAHDQLFSVTGFNREPTLKDRPSLCYIDAFISEVQRHGNNVPLGVSHRAVEDTNLNGFTIPKDSVVFTNLYRMNMDKHFWGDPHEFRPERFLNSSGQLSNHERFMPFGLGEIHSQIIFF</sequence>
<keyword evidence="7" id="KW-0479">Metal-binding</keyword>
<feature type="chain" id="PRO_5040340547" description="Cytochrome P450" evidence="14">
    <location>
        <begin position="23"/>
        <end position="454"/>
    </location>
</feature>
<dbReference type="Gene3D" id="1.10.630.10">
    <property type="entry name" value="Cytochrome P450"/>
    <property type="match status" value="1"/>
</dbReference>
<evidence type="ECO:0008006" key="17">
    <source>
        <dbReference type="Google" id="ProtNLM"/>
    </source>
</evidence>
<keyword evidence="10" id="KW-0560">Oxidoreductase</keyword>
<dbReference type="InterPro" id="IPR050182">
    <property type="entry name" value="Cytochrome_P450_fam2"/>
</dbReference>
<dbReference type="GO" id="GO:0005506">
    <property type="term" value="F:iron ion binding"/>
    <property type="evidence" value="ECO:0007669"/>
    <property type="project" value="InterPro"/>
</dbReference>
<evidence type="ECO:0000256" key="6">
    <source>
        <dbReference type="ARBA" id="ARBA00022617"/>
    </source>
</evidence>
<evidence type="ECO:0000256" key="13">
    <source>
        <dbReference type="ARBA" id="ARBA00023136"/>
    </source>
</evidence>
<dbReference type="PANTHER" id="PTHR24300:SF376">
    <property type="entry name" value="CYTOCHROME P450 15A1"/>
    <property type="match status" value="1"/>
</dbReference>
<keyword evidence="8" id="KW-0256">Endoplasmic reticulum</keyword>
<evidence type="ECO:0000256" key="3">
    <source>
        <dbReference type="ARBA" id="ARBA00004174"/>
    </source>
</evidence>
<dbReference type="Proteomes" id="UP001152759">
    <property type="component" value="Chromosome 10"/>
</dbReference>
<evidence type="ECO:0000256" key="2">
    <source>
        <dbReference type="ARBA" id="ARBA00003690"/>
    </source>
</evidence>
<dbReference type="InterPro" id="IPR001128">
    <property type="entry name" value="Cyt_P450"/>
</dbReference>
<comment type="subcellular location">
    <subcellularLocation>
        <location evidence="4">Endoplasmic reticulum membrane</location>
        <topology evidence="4">Peripheral membrane protein</topology>
    </subcellularLocation>
    <subcellularLocation>
        <location evidence="3">Microsome membrane</location>
        <topology evidence="3">Peripheral membrane protein</topology>
    </subcellularLocation>
</comment>
<dbReference type="GO" id="GO:0006805">
    <property type="term" value="P:xenobiotic metabolic process"/>
    <property type="evidence" value="ECO:0007669"/>
    <property type="project" value="TreeGrafter"/>
</dbReference>
<evidence type="ECO:0000256" key="7">
    <source>
        <dbReference type="ARBA" id="ARBA00022723"/>
    </source>
</evidence>
<dbReference type="FunFam" id="1.10.630.10:FF:000238">
    <property type="entry name" value="Cytochrome P450 2A6"/>
    <property type="match status" value="1"/>
</dbReference>
<dbReference type="SUPFAM" id="SSF48264">
    <property type="entry name" value="Cytochrome P450"/>
    <property type="match status" value="1"/>
</dbReference>
<name>A0A9P0A0A1_BEMTA</name>
<evidence type="ECO:0000313" key="16">
    <source>
        <dbReference type="Proteomes" id="UP001152759"/>
    </source>
</evidence>
<keyword evidence="6" id="KW-0349">Heme</keyword>
<evidence type="ECO:0000256" key="5">
    <source>
        <dbReference type="ARBA" id="ARBA00010617"/>
    </source>
</evidence>
<evidence type="ECO:0000256" key="10">
    <source>
        <dbReference type="ARBA" id="ARBA00023002"/>
    </source>
</evidence>
<reference evidence="15" key="1">
    <citation type="submission" date="2021-12" db="EMBL/GenBank/DDBJ databases">
        <authorList>
            <person name="King R."/>
        </authorList>
    </citation>
    <scope>NUCLEOTIDE SEQUENCE</scope>
</reference>
<dbReference type="PRINTS" id="PR00463">
    <property type="entry name" value="EP450I"/>
</dbReference>
<keyword evidence="16" id="KW-1185">Reference proteome</keyword>
<dbReference type="InterPro" id="IPR002401">
    <property type="entry name" value="Cyt_P450_E_grp-I"/>
</dbReference>
<keyword evidence="11" id="KW-0408">Iron</keyword>
<dbReference type="GO" id="GO:0008395">
    <property type="term" value="F:steroid hydroxylase activity"/>
    <property type="evidence" value="ECO:0007669"/>
    <property type="project" value="TreeGrafter"/>
</dbReference>
<evidence type="ECO:0000256" key="1">
    <source>
        <dbReference type="ARBA" id="ARBA00001971"/>
    </source>
</evidence>
<dbReference type="Pfam" id="PF00067">
    <property type="entry name" value="p450"/>
    <property type="match status" value="1"/>
</dbReference>
<keyword evidence="14" id="KW-0732">Signal</keyword>
<dbReference type="PANTHER" id="PTHR24300">
    <property type="entry name" value="CYTOCHROME P450 508A4-RELATED"/>
    <property type="match status" value="1"/>
</dbReference>
<evidence type="ECO:0000256" key="14">
    <source>
        <dbReference type="SAM" id="SignalP"/>
    </source>
</evidence>
<organism evidence="15 16">
    <name type="scientific">Bemisia tabaci</name>
    <name type="common">Sweetpotato whitefly</name>
    <name type="synonym">Aleurodes tabaci</name>
    <dbReference type="NCBI Taxonomy" id="7038"/>
    <lineage>
        <taxon>Eukaryota</taxon>
        <taxon>Metazoa</taxon>
        <taxon>Ecdysozoa</taxon>
        <taxon>Arthropoda</taxon>
        <taxon>Hexapoda</taxon>
        <taxon>Insecta</taxon>
        <taxon>Pterygota</taxon>
        <taxon>Neoptera</taxon>
        <taxon>Paraneoptera</taxon>
        <taxon>Hemiptera</taxon>
        <taxon>Sternorrhyncha</taxon>
        <taxon>Aleyrodoidea</taxon>
        <taxon>Aleyrodidae</taxon>
        <taxon>Aleyrodinae</taxon>
        <taxon>Bemisia</taxon>
    </lineage>
</organism>
<dbReference type="GO" id="GO:0006082">
    <property type="term" value="P:organic acid metabolic process"/>
    <property type="evidence" value="ECO:0007669"/>
    <property type="project" value="TreeGrafter"/>
</dbReference>
<evidence type="ECO:0000256" key="4">
    <source>
        <dbReference type="ARBA" id="ARBA00004406"/>
    </source>
</evidence>
<protein>
    <recommendedName>
        <fullName evidence="17">Cytochrome P450</fullName>
    </recommendedName>
</protein>
<dbReference type="GO" id="GO:0020037">
    <property type="term" value="F:heme binding"/>
    <property type="evidence" value="ECO:0007669"/>
    <property type="project" value="InterPro"/>
</dbReference>
<accession>A0A9P0A0A1</accession>
<comment type="similarity">
    <text evidence="5">Belongs to the cytochrome P450 family.</text>
</comment>
<evidence type="ECO:0000256" key="12">
    <source>
        <dbReference type="ARBA" id="ARBA00023033"/>
    </source>
</evidence>
<dbReference type="GO" id="GO:0005789">
    <property type="term" value="C:endoplasmic reticulum membrane"/>
    <property type="evidence" value="ECO:0007669"/>
    <property type="project" value="UniProtKB-SubCell"/>
</dbReference>
<feature type="signal peptide" evidence="14">
    <location>
        <begin position="1"/>
        <end position="22"/>
    </location>
</feature>
<evidence type="ECO:0000256" key="9">
    <source>
        <dbReference type="ARBA" id="ARBA00022848"/>
    </source>
</evidence>
<keyword evidence="12" id="KW-0503">Monooxygenase</keyword>
<evidence type="ECO:0000313" key="15">
    <source>
        <dbReference type="EMBL" id="CAH0383077.1"/>
    </source>
</evidence>
<comment type="cofactor">
    <cofactor evidence="1">
        <name>heme</name>
        <dbReference type="ChEBI" id="CHEBI:30413"/>
    </cofactor>
</comment>
<evidence type="ECO:0000256" key="8">
    <source>
        <dbReference type="ARBA" id="ARBA00022824"/>
    </source>
</evidence>
<dbReference type="InterPro" id="IPR036396">
    <property type="entry name" value="Cyt_P450_sf"/>
</dbReference>
<keyword evidence="13" id="KW-0472">Membrane</keyword>
<dbReference type="GO" id="GO:0016712">
    <property type="term" value="F:oxidoreductase activity, acting on paired donors, with incorporation or reduction of molecular oxygen, reduced flavin or flavoprotein as one donor, and incorporation of one atom of oxygen"/>
    <property type="evidence" value="ECO:0007669"/>
    <property type="project" value="TreeGrafter"/>
</dbReference>
<dbReference type="AlphaFoldDB" id="A0A9P0A0A1"/>
<evidence type="ECO:0000256" key="11">
    <source>
        <dbReference type="ARBA" id="ARBA00023004"/>
    </source>
</evidence>
<keyword evidence="9" id="KW-0492">Microsome</keyword>
<proteinExistence type="inferred from homology"/>
<gene>
    <name evidence="15" type="ORF">BEMITA_LOCUS2555</name>
</gene>
<dbReference type="EMBL" id="OU963871">
    <property type="protein sequence ID" value="CAH0383077.1"/>
    <property type="molecule type" value="Genomic_DNA"/>
</dbReference>
<comment type="function">
    <text evidence="2">May be involved in the metabolism of insect hormones and in the breakdown of synthetic insecticides.</text>
</comment>